<accession>A0A512PGX3</accession>
<dbReference type="EMBL" id="BKAL01000013">
    <property type="protein sequence ID" value="GEP70459.1"/>
    <property type="molecule type" value="Genomic_DNA"/>
</dbReference>
<evidence type="ECO:0000313" key="3">
    <source>
        <dbReference type="EMBL" id="GEP70459.1"/>
    </source>
</evidence>
<dbReference type="AlphaFoldDB" id="A0A512PGX3"/>
<evidence type="ECO:0000256" key="1">
    <source>
        <dbReference type="SAM" id="MobiDB-lite"/>
    </source>
</evidence>
<dbReference type="OrthoDB" id="4830010at2"/>
<dbReference type="RefSeq" id="WP_146954233.1">
    <property type="nucleotide sequence ID" value="NZ_BAABBJ010000001.1"/>
</dbReference>
<dbReference type="Pfam" id="PF08666">
    <property type="entry name" value="SAF"/>
    <property type="match status" value="1"/>
</dbReference>
<evidence type="ECO:0000313" key="4">
    <source>
        <dbReference type="Proteomes" id="UP000321798"/>
    </source>
</evidence>
<organism evidence="3 4">
    <name type="scientific">Cellulomonas soli</name>
    <dbReference type="NCBI Taxonomy" id="931535"/>
    <lineage>
        <taxon>Bacteria</taxon>
        <taxon>Bacillati</taxon>
        <taxon>Actinomycetota</taxon>
        <taxon>Actinomycetes</taxon>
        <taxon>Micrococcales</taxon>
        <taxon>Cellulomonadaceae</taxon>
        <taxon>Cellulomonas</taxon>
    </lineage>
</organism>
<dbReference type="SMART" id="SM00858">
    <property type="entry name" value="SAF"/>
    <property type="match status" value="1"/>
</dbReference>
<name>A0A512PGX3_9CELL</name>
<keyword evidence="4" id="KW-1185">Reference proteome</keyword>
<sequence>MPSTRPDPTGRLPARLARRRPPPRARVRAVLWRARAPIAALCLALGCATALTALRPPDPVTVRTVVAAHDVAAGEPLTAADLRTVDLPRDVAVSGAPTDPQTVIGATTAVPLTAGTPLVPGTLAQSFVGPSGTVVAAVRFADAAVADYLQPGDRVDVLAATPDGGPGGTLASRALVLPDRAPARDGTDGTGILGGGTQADAGPVLLAVTPQEASALAGATGGALLSAVIVE</sequence>
<feature type="domain" description="SAF" evidence="2">
    <location>
        <begin position="62"/>
        <end position="124"/>
    </location>
</feature>
<feature type="region of interest" description="Disordered" evidence="1">
    <location>
        <begin position="1"/>
        <end position="23"/>
    </location>
</feature>
<reference evidence="3 4" key="1">
    <citation type="submission" date="2019-07" db="EMBL/GenBank/DDBJ databases">
        <title>Whole genome shotgun sequence of Cellulomonas soli NBRC 109434.</title>
        <authorList>
            <person name="Hosoyama A."/>
            <person name="Uohara A."/>
            <person name="Ohji S."/>
            <person name="Ichikawa N."/>
        </authorList>
    </citation>
    <scope>NUCLEOTIDE SEQUENCE [LARGE SCALE GENOMIC DNA]</scope>
    <source>
        <strain evidence="3 4">NBRC 109434</strain>
    </source>
</reference>
<proteinExistence type="predicted"/>
<evidence type="ECO:0000259" key="2">
    <source>
        <dbReference type="SMART" id="SM00858"/>
    </source>
</evidence>
<protein>
    <recommendedName>
        <fullName evidence="2">SAF domain-containing protein</fullName>
    </recommendedName>
</protein>
<gene>
    <name evidence="3" type="ORF">CSO01_31740</name>
</gene>
<dbReference type="CDD" id="cd11614">
    <property type="entry name" value="SAF_CpaB_FlgA_like"/>
    <property type="match status" value="1"/>
</dbReference>
<comment type="caution">
    <text evidence="3">The sequence shown here is derived from an EMBL/GenBank/DDBJ whole genome shotgun (WGS) entry which is preliminary data.</text>
</comment>
<dbReference type="Proteomes" id="UP000321798">
    <property type="component" value="Unassembled WGS sequence"/>
</dbReference>
<dbReference type="InterPro" id="IPR013974">
    <property type="entry name" value="SAF"/>
</dbReference>